<dbReference type="InterPro" id="IPR037045">
    <property type="entry name" value="S8pro/Inhibitor_I9_sf"/>
</dbReference>
<dbReference type="Gene3D" id="3.40.50.12090">
    <property type="match status" value="2"/>
</dbReference>
<dbReference type="InterPro" id="IPR034202">
    <property type="entry name" value="Subtilisin_Carlsberg-like"/>
</dbReference>
<dbReference type="InterPro" id="IPR022398">
    <property type="entry name" value="Peptidase_S8_His-AS"/>
</dbReference>
<keyword evidence="4" id="KW-0964">Secreted</keyword>
<dbReference type="SUPFAM" id="SSF54897">
    <property type="entry name" value="Protease propeptides/inhibitors"/>
    <property type="match status" value="1"/>
</dbReference>
<feature type="active site" description="Charge relay system" evidence="10">
    <location>
        <position position="178"/>
    </location>
</feature>
<keyword evidence="7 10" id="KW-0378">Hydrolase</keyword>
<evidence type="ECO:0000259" key="12">
    <source>
        <dbReference type="Pfam" id="PF00082"/>
    </source>
</evidence>
<evidence type="ECO:0000256" key="3">
    <source>
        <dbReference type="ARBA" id="ARBA00011073"/>
    </source>
</evidence>
<dbReference type="RefSeq" id="WP_273842847.1">
    <property type="nucleotide sequence ID" value="NZ_JAQQWT010000005.1"/>
</dbReference>
<comment type="caution">
    <text evidence="14">The sequence shown here is derived from an EMBL/GenBank/DDBJ whole genome shotgun (WGS) entry which is preliminary data.</text>
</comment>
<comment type="similarity">
    <text evidence="3 10 11">Belongs to the peptidase S8 family.</text>
</comment>
<keyword evidence="6" id="KW-0479">Metal-binding</keyword>
<dbReference type="PANTHER" id="PTHR43806">
    <property type="entry name" value="PEPTIDASE S8"/>
    <property type="match status" value="1"/>
</dbReference>
<dbReference type="PROSITE" id="PS00137">
    <property type="entry name" value="SUBTILASE_HIS"/>
    <property type="match status" value="1"/>
</dbReference>
<dbReference type="Pfam" id="PF05922">
    <property type="entry name" value="Inhibitor_I9"/>
    <property type="match status" value="1"/>
</dbReference>
<evidence type="ECO:0000256" key="1">
    <source>
        <dbReference type="ARBA" id="ARBA00001913"/>
    </source>
</evidence>
<organism evidence="14 15">
    <name type="scientific">Halalkalibacter alkalisediminis</name>
    <dbReference type="NCBI Taxonomy" id="935616"/>
    <lineage>
        <taxon>Bacteria</taxon>
        <taxon>Bacillati</taxon>
        <taxon>Bacillota</taxon>
        <taxon>Bacilli</taxon>
        <taxon>Bacillales</taxon>
        <taxon>Bacillaceae</taxon>
        <taxon>Halalkalibacter</taxon>
    </lineage>
</organism>
<dbReference type="InterPro" id="IPR015500">
    <property type="entry name" value="Peptidase_S8_subtilisin-rel"/>
</dbReference>
<evidence type="ECO:0000256" key="4">
    <source>
        <dbReference type="ARBA" id="ARBA00022525"/>
    </source>
</evidence>
<dbReference type="PROSITE" id="PS00138">
    <property type="entry name" value="SUBTILASE_SER"/>
    <property type="match status" value="1"/>
</dbReference>
<keyword evidence="5 10" id="KW-0645">Protease</keyword>
<proteinExistence type="inferred from homology"/>
<reference evidence="14 15" key="1">
    <citation type="submission" date="2024-09" db="EMBL/GenBank/DDBJ databases">
        <authorList>
            <person name="Sun Q."/>
            <person name="Mori K."/>
        </authorList>
    </citation>
    <scope>NUCLEOTIDE SEQUENCE [LARGE SCALE GENOMIC DNA]</scope>
    <source>
        <strain evidence="14 15">NCAIM B.02301</strain>
    </source>
</reference>
<feature type="domain" description="Peptidase S8/S53" evidence="12">
    <location>
        <begin position="139"/>
        <end position="384"/>
    </location>
</feature>
<dbReference type="InterPro" id="IPR050131">
    <property type="entry name" value="Peptidase_S8_subtilisin-like"/>
</dbReference>
<dbReference type="Gene3D" id="3.40.50.200">
    <property type="entry name" value="Peptidase S8/S53 domain"/>
    <property type="match status" value="1"/>
</dbReference>
<name>A0ABV6NLK4_9BACI</name>
<dbReference type="SUPFAM" id="SSF52743">
    <property type="entry name" value="Subtilisin-like"/>
    <property type="match status" value="1"/>
</dbReference>
<dbReference type="Gene3D" id="3.30.70.80">
    <property type="entry name" value="Peptidase S8 propeptide/proteinase inhibitor I9"/>
    <property type="match status" value="1"/>
</dbReference>
<evidence type="ECO:0000256" key="8">
    <source>
        <dbReference type="ARBA" id="ARBA00022825"/>
    </source>
</evidence>
<evidence type="ECO:0000256" key="5">
    <source>
        <dbReference type="ARBA" id="ARBA00022670"/>
    </source>
</evidence>
<sequence>MVFTRSTYKWIMALLIICVVQLTAMPYGFSQDKTGKEVIVVYNTEEGKQFISELAHEIEHQFESIPAVAAVFQEEDLEQLKKSPHIANVEENSVYTLEHTVMNVVPTTQLNDDVVQSAKSQWNIHAIKASLAWDEGLTGKGVRIAVVDTGIAAHPELNVIGGVSTLDYTTSWSDDNGHGTHVAGTIGAKNTNNRVIGVAPGADLFAVKALNKDGVGTLRSIMQAIDWSIANKMDMINFSLGTNQASDILENLLKQAEEKGILIVGASGNTGNSQGTDNSVSSLAKYESVIAVAAVDQELNRASFSSTGKEVEFSAPGVEILSTFLKGQYALADGTSSATPHITGILALLKQKYPEQTNKELRSKLQEFALDLGPKGRDSWFGHGFVKYANRTQPAPHVSRIEGINLYETSALISKEGWEKSEYVILSRGDRFQDALAGVPLAAKYHAPLLLSRNKRLDSFTKNELIRLGAKKVMILGGHLAIDPMVEQQIKQLGIKIERIAGANAHETAELISKKVAPNGSYHAIIVSDSRFQDALSVASYAGVRGIPVLLANTKTVPKATERALKHLGVKETLVIGGELAITDEVASLLPNHERLAGRTRFETNILAFQYFEPSFDKAYIATSERFPDGLSGAALAAKEQAGVILVGNTVHDVTRNHLVDIDYGQIHVLGGELAISADVYKEIQLLVQ</sequence>
<comment type="subcellular location">
    <subcellularLocation>
        <location evidence="2">Secreted</location>
    </subcellularLocation>
</comment>
<dbReference type="InterPro" id="IPR000209">
    <property type="entry name" value="Peptidase_S8/S53_dom"/>
</dbReference>
<dbReference type="InterPro" id="IPR023828">
    <property type="entry name" value="Peptidase_S8_Ser-AS"/>
</dbReference>
<dbReference type="Proteomes" id="UP001589833">
    <property type="component" value="Unassembled WGS sequence"/>
</dbReference>
<evidence type="ECO:0000256" key="2">
    <source>
        <dbReference type="ARBA" id="ARBA00004613"/>
    </source>
</evidence>
<dbReference type="PROSITE" id="PS51892">
    <property type="entry name" value="SUBTILASE"/>
    <property type="match status" value="1"/>
</dbReference>
<feature type="active site" description="Charge relay system" evidence="10">
    <location>
        <position position="148"/>
    </location>
</feature>
<dbReference type="PRINTS" id="PR00723">
    <property type="entry name" value="SUBTILISIN"/>
</dbReference>
<dbReference type="InterPro" id="IPR010259">
    <property type="entry name" value="S8pro/Inhibitor_I9"/>
</dbReference>
<dbReference type="InterPro" id="IPR023827">
    <property type="entry name" value="Peptidase_S8_Asp-AS"/>
</dbReference>
<evidence type="ECO:0000256" key="10">
    <source>
        <dbReference type="PROSITE-ProRule" id="PRU01240"/>
    </source>
</evidence>
<dbReference type="PANTHER" id="PTHR43806:SF11">
    <property type="entry name" value="CEREVISIN-RELATED"/>
    <property type="match status" value="1"/>
</dbReference>
<feature type="active site" description="Charge relay system" evidence="10">
    <location>
        <position position="336"/>
    </location>
</feature>
<evidence type="ECO:0000256" key="7">
    <source>
        <dbReference type="ARBA" id="ARBA00022801"/>
    </source>
</evidence>
<dbReference type="EMBL" id="JBHLTR010000054">
    <property type="protein sequence ID" value="MFC0560978.1"/>
    <property type="molecule type" value="Genomic_DNA"/>
</dbReference>
<dbReference type="PROSITE" id="PS00136">
    <property type="entry name" value="SUBTILASE_ASP"/>
    <property type="match status" value="1"/>
</dbReference>
<keyword evidence="8 10" id="KW-0720">Serine protease</keyword>
<evidence type="ECO:0000313" key="14">
    <source>
        <dbReference type="EMBL" id="MFC0560978.1"/>
    </source>
</evidence>
<dbReference type="CDD" id="cd07477">
    <property type="entry name" value="Peptidases_S8_Subtilisin_subset"/>
    <property type="match status" value="1"/>
</dbReference>
<accession>A0ABV6NLK4</accession>
<evidence type="ECO:0000313" key="15">
    <source>
        <dbReference type="Proteomes" id="UP001589833"/>
    </source>
</evidence>
<comment type="cofactor">
    <cofactor evidence="1">
        <name>Ca(2+)</name>
        <dbReference type="ChEBI" id="CHEBI:29108"/>
    </cofactor>
</comment>
<evidence type="ECO:0000256" key="6">
    <source>
        <dbReference type="ARBA" id="ARBA00022723"/>
    </source>
</evidence>
<dbReference type="Pfam" id="PF04122">
    <property type="entry name" value="CW_binding_2"/>
    <property type="match status" value="3"/>
</dbReference>
<gene>
    <name evidence="14" type="ORF">ACFFH4_18695</name>
</gene>
<keyword evidence="15" id="KW-1185">Reference proteome</keyword>
<feature type="domain" description="Inhibitor I9" evidence="13">
    <location>
        <begin position="52"/>
        <end position="97"/>
    </location>
</feature>
<dbReference type="InterPro" id="IPR036852">
    <property type="entry name" value="Peptidase_S8/S53_dom_sf"/>
</dbReference>
<dbReference type="InterPro" id="IPR007253">
    <property type="entry name" value="Cell_wall-bd_2"/>
</dbReference>
<evidence type="ECO:0000259" key="13">
    <source>
        <dbReference type="Pfam" id="PF05922"/>
    </source>
</evidence>
<keyword evidence="9" id="KW-0106">Calcium</keyword>
<evidence type="ECO:0000256" key="11">
    <source>
        <dbReference type="RuleBase" id="RU003355"/>
    </source>
</evidence>
<dbReference type="Pfam" id="PF00082">
    <property type="entry name" value="Peptidase_S8"/>
    <property type="match status" value="1"/>
</dbReference>
<protein>
    <submittedName>
        <fullName evidence="14">S8 family serine peptidase</fullName>
    </submittedName>
</protein>
<evidence type="ECO:0000256" key="9">
    <source>
        <dbReference type="ARBA" id="ARBA00022837"/>
    </source>
</evidence>